<organism evidence="4 5">
    <name type="scientific">Sinisalibacter aestuarii</name>
    <dbReference type="NCBI Taxonomy" id="2949426"/>
    <lineage>
        <taxon>Bacteria</taxon>
        <taxon>Pseudomonadati</taxon>
        <taxon>Pseudomonadota</taxon>
        <taxon>Alphaproteobacteria</taxon>
        <taxon>Rhodobacterales</taxon>
        <taxon>Roseobacteraceae</taxon>
        <taxon>Sinisalibacter</taxon>
    </lineage>
</organism>
<name>A0ABQ5LM93_9RHOB</name>
<dbReference type="Gene3D" id="3.40.1650.10">
    <property type="entry name" value="RbsD-like domain"/>
    <property type="match status" value="1"/>
</dbReference>
<sequence length="147" mass="15821">MLKGIDARMPADLLDVLMRMGHGDEIAVVDANYPSHATAAETVSGQVVELPGFSAPEAISLITALMPLDPFVPEGALWMQHDGEGDKPDEVHREAIAILTAEMPEGGAVGSIERQAFYARARQGFAVVRCTEARPFGCFILRKGVIF</sequence>
<evidence type="ECO:0000256" key="3">
    <source>
        <dbReference type="ARBA" id="ARBA00036324"/>
    </source>
</evidence>
<comment type="catalytic activity">
    <reaction evidence="1">
        <text>beta-D-ribopyranose = beta-D-ribofuranose</text>
        <dbReference type="Rhea" id="RHEA:25432"/>
        <dbReference type="ChEBI" id="CHEBI:27476"/>
        <dbReference type="ChEBI" id="CHEBI:47002"/>
        <dbReference type="EC" id="5.4.99.62"/>
    </reaction>
</comment>
<dbReference type="PANTHER" id="PTHR31690">
    <property type="entry name" value="FUCOSE MUTAROTASE"/>
    <property type="match status" value="1"/>
</dbReference>
<dbReference type="InterPro" id="IPR050443">
    <property type="entry name" value="RbsD/FucU_mutarotase"/>
</dbReference>
<dbReference type="RefSeq" id="WP_281840108.1">
    <property type="nucleotide sequence ID" value="NZ_BROH01000001.1"/>
</dbReference>
<dbReference type="SUPFAM" id="SSF102546">
    <property type="entry name" value="RbsD-like"/>
    <property type="match status" value="1"/>
</dbReference>
<evidence type="ECO:0000313" key="4">
    <source>
        <dbReference type="EMBL" id="GKY86135.1"/>
    </source>
</evidence>
<protein>
    <recommendedName>
        <fullName evidence="6">D-ribose pyranase</fullName>
    </recommendedName>
</protein>
<gene>
    <name evidence="4" type="ORF">STA1M1_00040</name>
</gene>
<dbReference type="EMBL" id="BROH01000001">
    <property type="protein sequence ID" value="GKY86135.1"/>
    <property type="molecule type" value="Genomic_DNA"/>
</dbReference>
<dbReference type="InterPro" id="IPR023750">
    <property type="entry name" value="RbsD-like_sf"/>
</dbReference>
<evidence type="ECO:0000313" key="5">
    <source>
        <dbReference type="Proteomes" id="UP001144205"/>
    </source>
</evidence>
<dbReference type="Pfam" id="PF05025">
    <property type="entry name" value="RbsD_FucU"/>
    <property type="match status" value="1"/>
</dbReference>
<evidence type="ECO:0000256" key="2">
    <source>
        <dbReference type="ARBA" id="ARBA00023235"/>
    </source>
</evidence>
<comment type="caution">
    <text evidence="4">The sequence shown here is derived from an EMBL/GenBank/DDBJ whole genome shotgun (WGS) entry which is preliminary data.</text>
</comment>
<dbReference type="Proteomes" id="UP001144205">
    <property type="component" value="Unassembled WGS sequence"/>
</dbReference>
<reference evidence="4" key="1">
    <citation type="journal article" date="2023" name="Int. J. Syst. Evol. Microbiol.">
        <title>Sinisalibacter aestuarii sp. nov., isolated from estuarine sediment of the Arakawa River.</title>
        <authorList>
            <person name="Arafat S.T."/>
            <person name="Hirano S."/>
            <person name="Sato A."/>
            <person name="Takeuchi K."/>
            <person name="Yasuda T."/>
            <person name="Terahara T."/>
            <person name="Hamada M."/>
            <person name="Kobayashi T."/>
        </authorList>
    </citation>
    <scope>NUCLEOTIDE SEQUENCE</scope>
    <source>
        <strain evidence="4">B-399</strain>
    </source>
</reference>
<proteinExistence type="predicted"/>
<accession>A0ABQ5LM93</accession>
<keyword evidence="2" id="KW-0413">Isomerase</keyword>
<evidence type="ECO:0008006" key="6">
    <source>
        <dbReference type="Google" id="ProtNLM"/>
    </source>
</evidence>
<keyword evidence="5" id="KW-1185">Reference proteome</keyword>
<dbReference type="InterPro" id="IPR007721">
    <property type="entry name" value="RbsD_FucU"/>
</dbReference>
<evidence type="ECO:0000256" key="1">
    <source>
        <dbReference type="ARBA" id="ARBA00000223"/>
    </source>
</evidence>
<comment type="catalytic activity">
    <reaction evidence="3">
        <text>alpha-L-fucose = beta-L-fucose</text>
        <dbReference type="Rhea" id="RHEA:25580"/>
        <dbReference type="ChEBI" id="CHEBI:42548"/>
        <dbReference type="ChEBI" id="CHEBI:42589"/>
        <dbReference type="EC" id="5.1.3.29"/>
    </reaction>
</comment>
<dbReference type="PANTHER" id="PTHR31690:SF4">
    <property type="entry name" value="FUCOSE MUTAROTASE"/>
    <property type="match status" value="1"/>
</dbReference>